<proteinExistence type="predicted"/>
<organism evidence="1 2">
    <name type="scientific">Comamonas avium</name>
    <dbReference type="NCBI Taxonomy" id="2762231"/>
    <lineage>
        <taxon>Bacteria</taxon>
        <taxon>Pseudomonadati</taxon>
        <taxon>Pseudomonadota</taxon>
        <taxon>Betaproteobacteria</taxon>
        <taxon>Burkholderiales</taxon>
        <taxon>Comamonadaceae</taxon>
        <taxon>Comamonas</taxon>
    </lineage>
</organism>
<name>A0ABR8SFF1_9BURK</name>
<dbReference type="Proteomes" id="UP000634919">
    <property type="component" value="Unassembled WGS sequence"/>
</dbReference>
<dbReference type="EMBL" id="JACSQK010000009">
    <property type="protein sequence ID" value="MBD7962128.1"/>
    <property type="molecule type" value="Genomic_DNA"/>
</dbReference>
<evidence type="ECO:0000313" key="2">
    <source>
        <dbReference type="Proteomes" id="UP000634919"/>
    </source>
</evidence>
<reference evidence="1 2" key="1">
    <citation type="submission" date="2020-08" db="EMBL/GenBank/DDBJ databases">
        <title>A Genomic Blueprint of the Chicken Gut Microbiome.</title>
        <authorList>
            <person name="Gilroy R."/>
            <person name="Ravi A."/>
            <person name="Getino M."/>
            <person name="Pursley I."/>
            <person name="Horton D.L."/>
            <person name="Alikhan N.-F."/>
            <person name="Baker D."/>
            <person name="Gharbi K."/>
            <person name="Hall N."/>
            <person name="Watson M."/>
            <person name="Adriaenssens E.M."/>
            <person name="Foster-Nyarko E."/>
            <person name="Jarju S."/>
            <person name="Secka A."/>
            <person name="Antonio M."/>
            <person name="Oren A."/>
            <person name="Chaudhuri R."/>
            <person name="La Ragione R.M."/>
            <person name="Hildebrand F."/>
            <person name="Pallen M.J."/>
        </authorList>
    </citation>
    <scope>NUCLEOTIDE SEQUENCE [LARGE SCALE GENOMIC DNA]</scope>
    <source>
        <strain evidence="1 2">Sa2CVA6</strain>
    </source>
</reference>
<protein>
    <submittedName>
        <fullName evidence="1">Uncharacterized protein</fullName>
    </submittedName>
</protein>
<sequence length="94" mass="10458">MPMFARGIAGPLGKLDFPLKTKVDEQTHTLFLQQCNMRRTDTSSVLRDAVYAMTYGKTHTQMVIEKASHDDQCAQAMTRLIGPMWGPESKGGGR</sequence>
<gene>
    <name evidence="1" type="ORF">H9646_16785</name>
</gene>
<keyword evidence="2" id="KW-1185">Reference proteome</keyword>
<comment type="caution">
    <text evidence="1">The sequence shown here is derived from an EMBL/GenBank/DDBJ whole genome shotgun (WGS) entry which is preliminary data.</text>
</comment>
<accession>A0ABR8SFF1</accession>
<evidence type="ECO:0000313" key="1">
    <source>
        <dbReference type="EMBL" id="MBD7962128.1"/>
    </source>
</evidence>